<evidence type="ECO:0000256" key="2">
    <source>
        <dbReference type="ARBA" id="ARBA00022753"/>
    </source>
</evidence>
<dbReference type="GO" id="GO:0045055">
    <property type="term" value="P:regulated exocytosis"/>
    <property type="evidence" value="ECO:0007669"/>
    <property type="project" value="TreeGrafter"/>
</dbReference>
<dbReference type="InterPro" id="IPR000008">
    <property type="entry name" value="C2_dom"/>
</dbReference>
<dbReference type="GO" id="GO:0031267">
    <property type="term" value="F:small GTPase binding"/>
    <property type="evidence" value="ECO:0007669"/>
    <property type="project" value="InterPro"/>
</dbReference>
<feature type="chain" id="PRO_5023881616" description="C2 domain-containing protein" evidence="4">
    <location>
        <begin position="29"/>
        <end position="377"/>
    </location>
</feature>
<dbReference type="GO" id="GO:0005769">
    <property type="term" value="C:early endosome"/>
    <property type="evidence" value="ECO:0007669"/>
    <property type="project" value="TreeGrafter"/>
</dbReference>
<name>A0A5J5CDQ1_9PERO</name>
<dbReference type="PANTHER" id="PTHR15746:SF14">
    <property type="entry name" value="RAB11 FAMILY-INTERACTING PROTEIN 5"/>
    <property type="match status" value="1"/>
</dbReference>
<comment type="subcellular location">
    <subcellularLocation>
        <location evidence="1">Recycling endosome</location>
    </subcellularLocation>
</comment>
<proteinExistence type="predicted"/>
<dbReference type="EMBL" id="VOFY01000038">
    <property type="protein sequence ID" value="KAA8579255.1"/>
    <property type="molecule type" value="Genomic_DNA"/>
</dbReference>
<feature type="domain" description="C2" evidence="5">
    <location>
        <begin position="205"/>
        <end position="333"/>
    </location>
</feature>
<dbReference type="SUPFAM" id="SSF49562">
    <property type="entry name" value="C2 domain (Calcium/lipid-binding domain, CaLB)"/>
    <property type="match status" value="1"/>
</dbReference>
<feature type="region of interest" description="Disordered" evidence="3">
    <location>
        <begin position="106"/>
        <end position="142"/>
    </location>
</feature>
<dbReference type="PANTHER" id="PTHR15746">
    <property type="entry name" value="RAB11-RELATED"/>
    <property type="match status" value="1"/>
</dbReference>
<evidence type="ECO:0000313" key="6">
    <source>
        <dbReference type="EMBL" id="KAA8579255.1"/>
    </source>
</evidence>
<keyword evidence="7" id="KW-1185">Reference proteome</keyword>
<dbReference type="GO" id="GO:0055037">
    <property type="term" value="C:recycling endosome"/>
    <property type="evidence" value="ECO:0007669"/>
    <property type="project" value="UniProtKB-SubCell"/>
</dbReference>
<organism evidence="6 7">
    <name type="scientific">Etheostoma spectabile</name>
    <name type="common">orangethroat darter</name>
    <dbReference type="NCBI Taxonomy" id="54343"/>
    <lineage>
        <taxon>Eukaryota</taxon>
        <taxon>Metazoa</taxon>
        <taxon>Chordata</taxon>
        <taxon>Craniata</taxon>
        <taxon>Vertebrata</taxon>
        <taxon>Euteleostomi</taxon>
        <taxon>Actinopterygii</taxon>
        <taxon>Neopterygii</taxon>
        <taxon>Teleostei</taxon>
        <taxon>Neoteleostei</taxon>
        <taxon>Acanthomorphata</taxon>
        <taxon>Eupercaria</taxon>
        <taxon>Perciformes</taxon>
        <taxon>Percoidei</taxon>
        <taxon>Percidae</taxon>
        <taxon>Etheostomatinae</taxon>
        <taxon>Etheostoma</taxon>
    </lineage>
</organism>
<dbReference type="GO" id="GO:0045335">
    <property type="term" value="C:phagocytic vesicle"/>
    <property type="evidence" value="ECO:0007669"/>
    <property type="project" value="TreeGrafter"/>
</dbReference>
<evidence type="ECO:0000256" key="4">
    <source>
        <dbReference type="SAM" id="SignalP"/>
    </source>
</evidence>
<evidence type="ECO:0000259" key="5">
    <source>
        <dbReference type="PROSITE" id="PS50004"/>
    </source>
</evidence>
<gene>
    <name evidence="6" type="ORF">FQN60_007196</name>
</gene>
<comment type="caution">
    <text evidence="6">The sequence shown here is derived from an EMBL/GenBank/DDBJ whole genome shotgun (WGS) entry which is preliminary data.</text>
</comment>
<accession>A0A5J5CDQ1</accession>
<dbReference type="SMART" id="SM00239">
    <property type="entry name" value="C2"/>
    <property type="match status" value="1"/>
</dbReference>
<dbReference type="Proteomes" id="UP000327493">
    <property type="component" value="Unassembled WGS sequence"/>
</dbReference>
<dbReference type="GO" id="GO:0030141">
    <property type="term" value="C:secretory granule"/>
    <property type="evidence" value="ECO:0007669"/>
    <property type="project" value="TreeGrafter"/>
</dbReference>
<keyword evidence="4" id="KW-0732">Signal</keyword>
<keyword evidence="2" id="KW-0967">Endosome</keyword>
<sequence>MFEVTVMMCNSLLWKLLLDVKPTTYVQGFPQCIQPHLVWHYITSASSNIIWASPPISPSQADVTSHAPGHTMPLTAAGQISSDSLKKAKLNFLVLQEEDRGVTSLPAERPVRHGGRRGAETHRAGTDAAVAAEHAAAKLGEQPARAQNKLATLQRRQTAIMRHRPPTPELMEEAVDTTSTYPRLPRLVAVCAAGRTDGWSVGLSRGDMSTLTVEEDQKWLPTHVQVTVLRGRGLRGKGKHGTSDVYTIIQLGKEKYSTCVLEKTTEPEWREECSFELHPGVLENGGRSSYPAGSNELVLIVMHRALIGMDVFLGQAVIQLDKVFHETRYVKNDPPTGARDDRLVNMREERGVHSSQWSWSLEDQRYFAVLVVWFMQR</sequence>
<dbReference type="GO" id="GO:0005739">
    <property type="term" value="C:mitochondrion"/>
    <property type="evidence" value="ECO:0007669"/>
    <property type="project" value="TreeGrafter"/>
</dbReference>
<dbReference type="Pfam" id="PF00168">
    <property type="entry name" value="C2"/>
    <property type="match status" value="1"/>
</dbReference>
<dbReference type="PROSITE" id="PS50004">
    <property type="entry name" value="C2"/>
    <property type="match status" value="1"/>
</dbReference>
<feature type="signal peptide" evidence="4">
    <location>
        <begin position="1"/>
        <end position="28"/>
    </location>
</feature>
<reference evidence="6 7" key="1">
    <citation type="submission" date="2019-08" db="EMBL/GenBank/DDBJ databases">
        <title>A chromosome-level genome assembly, high-density linkage maps, and genome scans reveal the genomic architecture of hybrid incompatibilities underlying speciation via character displacement in darters (Percidae: Etheostominae).</title>
        <authorList>
            <person name="Moran R.L."/>
            <person name="Catchen J.M."/>
            <person name="Fuller R.C."/>
        </authorList>
    </citation>
    <scope>NUCLEOTIDE SEQUENCE [LARGE SCALE GENOMIC DNA]</scope>
    <source>
        <strain evidence="6">EspeVRDwgs_2016</strain>
        <tissue evidence="6">Muscle</tissue>
    </source>
</reference>
<evidence type="ECO:0000313" key="7">
    <source>
        <dbReference type="Proteomes" id="UP000327493"/>
    </source>
</evidence>
<evidence type="ECO:0000256" key="1">
    <source>
        <dbReference type="ARBA" id="ARBA00004172"/>
    </source>
</evidence>
<dbReference type="InterPro" id="IPR037789">
    <property type="entry name" value="FIP_classI"/>
</dbReference>
<dbReference type="Gene3D" id="2.60.40.150">
    <property type="entry name" value="C2 domain"/>
    <property type="match status" value="1"/>
</dbReference>
<dbReference type="InterPro" id="IPR035892">
    <property type="entry name" value="C2_domain_sf"/>
</dbReference>
<protein>
    <recommendedName>
        <fullName evidence="5">C2 domain-containing protein</fullName>
    </recommendedName>
</protein>
<dbReference type="AlphaFoldDB" id="A0A5J5CDQ1"/>
<evidence type="ECO:0000256" key="3">
    <source>
        <dbReference type="SAM" id="MobiDB-lite"/>
    </source>
</evidence>